<accession>A0A5C6Z1D1</accession>
<name>A0A5C6Z1D1_9FLAO</name>
<evidence type="ECO:0000256" key="1">
    <source>
        <dbReference type="ARBA" id="ARBA00006484"/>
    </source>
</evidence>
<dbReference type="OrthoDB" id="597477at2"/>
<comment type="caution">
    <text evidence="3">The sequence shown here is derived from an EMBL/GenBank/DDBJ whole genome shotgun (WGS) entry which is preliminary data.</text>
</comment>
<proteinExistence type="inferred from homology"/>
<gene>
    <name evidence="3" type="ORF">ESU54_08955</name>
</gene>
<dbReference type="PROSITE" id="PS00061">
    <property type="entry name" value="ADH_SHORT"/>
    <property type="match status" value="1"/>
</dbReference>
<dbReference type="GO" id="GO:0016491">
    <property type="term" value="F:oxidoreductase activity"/>
    <property type="evidence" value="ECO:0007669"/>
    <property type="project" value="UniProtKB-KW"/>
</dbReference>
<dbReference type="AlphaFoldDB" id="A0A5C6Z1D1"/>
<dbReference type="RefSeq" id="WP_111845595.1">
    <property type="nucleotide sequence ID" value="NZ_UEGI01000021.1"/>
</dbReference>
<dbReference type="InterPro" id="IPR002347">
    <property type="entry name" value="SDR_fam"/>
</dbReference>
<comment type="similarity">
    <text evidence="1">Belongs to the short-chain dehydrogenases/reductases (SDR) family.</text>
</comment>
<dbReference type="Pfam" id="PF13561">
    <property type="entry name" value="adh_short_C2"/>
    <property type="match status" value="1"/>
</dbReference>
<dbReference type="SUPFAM" id="SSF51735">
    <property type="entry name" value="NAD(P)-binding Rossmann-fold domains"/>
    <property type="match status" value="1"/>
</dbReference>
<sequence length="260" mass="28158">MKRLENKIALITGASSGIGKSIAQLFHKQGATVLLSDIKNYEGAIISEGLGENCDYLSLDVSDENDWINVSNYIKKKYGRLDILINNAGITGFTDTAEPQNPEDINIQLWEYIHTVNSTSIMLGCRYGIQLMKALGGSIVNISSRSGNIGVPSAVAYASSKASVGNYTKSVSLYCAEKKYNIRCNSVHPAAILTPMWDKTLGEGDEREIRIKQIEATMPLGSFGNPLDVAYGVLYLSSDESKYVTGIELNIDGGIATSNN</sequence>
<reference evidence="3 4" key="1">
    <citation type="submission" date="2019-08" db="EMBL/GenBank/DDBJ databases">
        <title>Genome of Aequorivita antarctica SW49 (type strain).</title>
        <authorList>
            <person name="Bowman J.P."/>
        </authorList>
    </citation>
    <scope>NUCLEOTIDE SEQUENCE [LARGE SCALE GENOMIC DNA]</scope>
    <source>
        <strain evidence="3 4">SW49</strain>
    </source>
</reference>
<dbReference type="PRINTS" id="PR00080">
    <property type="entry name" value="SDRFAMILY"/>
</dbReference>
<dbReference type="EMBL" id="VORT01000005">
    <property type="protein sequence ID" value="TXD73256.1"/>
    <property type="molecule type" value="Genomic_DNA"/>
</dbReference>
<evidence type="ECO:0000256" key="2">
    <source>
        <dbReference type="ARBA" id="ARBA00023002"/>
    </source>
</evidence>
<dbReference type="Proteomes" id="UP000321497">
    <property type="component" value="Unassembled WGS sequence"/>
</dbReference>
<dbReference type="PANTHER" id="PTHR24321">
    <property type="entry name" value="DEHYDROGENASES, SHORT CHAIN"/>
    <property type="match status" value="1"/>
</dbReference>
<keyword evidence="2" id="KW-0560">Oxidoreductase</keyword>
<keyword evidence="4" id="KW-1185">Reference proteome</keyword>
<dbReference type="Gene3D" id="3.40.50.720">
    <property type="entry name" value="NAD(P)-binding Rossmann-like Domain"/>
    <property type="match status" value="1"/>
</dbReference>
<dbReference type="PRINTS" id="PR00081">
    <property type="entry name" value="GDHRDH"/>
</dbReference>
<dbReference type="PANTHER" id="PTHR24321:SF15">
    <property type="entry name" value="OXIDOREDUCTASE UCPA"/>
    <property type="match status" value="1"/>
</dbReference>
<protein>
    <submittedName>
        <fullName evidence="3">SDR family oxidoreductase</fullName>
    </submittedName>
</protein>
<organism evidence="3 4">
    <name type="scientific">Aequorivita antarctica</name>
    <dbReference type="NCBI Taxonomy" id="153266"/>
    <lineage>
        <taxon>Bacteria</taxon>
        <taxon>Pseudomonadati</taxon>
        <taxon>Bacteroidota</taxon>
        <taxon>Flavobacteriia</taxon>
        <taxon>Flavobacteriales</taxon>
        <taxon>Flavobacteriaceae</taxon>
        <taxon>Aequorivita</taxon>
    </lineage>
</organism>
<dbReference type="InterPro" id="IPR020904">
    <property type="entry name" value="Sc_DH/Rdtase_CS"/>
</dbReference>
<dbReference type="FunFam" id="3.40.50.720:FF:000084">
    <property type="entry name" value="Short-chain dehydrogenase reductase"/>
    <property type="match status" value="1"/>
</dbReference>
<evidence type="ECO:0000313" key="3">
    <source>
        <dbReference type="EMBL" id="TXD73256.1"/>
    </source>
</evidence>
<dbReference type="InterPro" id="IPR036291">
    <property type="entry name" value="NAD(P)-bd_dom_sf"/>
</dbReference>
<evidence type="ECO:0000313" key="4">
    <source>
        <dbReference type="Proteomes" id="UP000321497"/>
    </source>
</evidence>